<gene>
    <name evidence="1" type="ORF">LX81_03045</name>
</gene>
<keyword evidence="2" id="KW-1185">Reference proteome</keyword>
<dbReference type="Proteomes" id="UP000248916">
    <property type="component" value="Unassembled WGS sequence"/>
</dbReference>
<evidence type="ECO:0000313" key="2">
    <source>
        <dbReference type="Proteomes" id="UP000248916"/>
    </source>
</evidence>
<name>A0A2W7NM42_9RHOB</name>
<comment type="caution">
    <text evidence="1">The sequence shown here is derived from an EMBL/GenBank/DDBJ whole genome shotgun (WGS) entry which is preliminary data.</text>
</comment>
<dbReference type="EMBL" id="QKZL01000015">
    <property type="protein sequence ID" value="PZX14246.1"/>
    <property type="molecule type" value="Genomic_DNA"/>
</dbReference>
<proteinExistence type="predicted"/>
<accession>A0A2W7NM42</accession>
<reference evidence="1 2" key="1">
    <citation type="submission" date="2018-06" db="EMBL/GenBank/DDBJ databases">
        <title>Genomic Encyclopedia of Archaeal and Bacterial Type Strains, Phase II (KMG-II): from individual species to whole genera.</title>
        <authorList>
            <person name="Goeker M."/>
        </authorList>
    </citation>
    <scope>NUCLEOTIDE SEQUENCE [LARGE SCALE GENOMIC DNA]</scope>
    <source>
        <strain evidence="1 2">DSM 22009</strain>
    </source>
</reference>
<protein>
    <submittedName>
        <fullName evidence="1">Uncharacterized protein</fullName>
    </submittedName>
</protein>
<sequence length="179" mass="20396">MIDDETGLRMTMAVQSKPRNPRLADNNLFRIVTWTKGLGDPHPFHDRVEFHSRIPTRQYLIYRLRLNTDQTGRSSLSAMQGDMAPTAGYAFADYDLLRLEFDEPGDIGPEEVQRAFELLQVELLTYEEYLTGQVYSFTISDRAGTALETQANIYGADYAEHLAKEAFDNHRMGIGADNR</sequence>
<organism evidence="1 2">
    <name type="scientific">Palleronia aestuarii</name>
    <dbReference type="NCBI Taxonomy" id="568105"/>
    <lineage>
        <taxon>Bacteria</taxon>
        <taxon>Pseudomonadati</taxon>
        <taxon>Pseudomonadota</taxon>
        <taxon>Alphaproteobacteria</taxon>
        <taxon>Rhodobacterales</taxon>
        <taxon>Roseobacteraceae</taxon>
        <taxon>Palleronia</taxon>
    </lineage>
</organism>
<dbReference type="AlphaFoldDB" id="A0A2W7NM42"/>
<evidence type="ECO:0000313" key="1">
    <source>
        <dbReference type="EMBL" id="PZX14246.1"/>
    </source>
</evidence>